<evidence type="ECO:0000313" key="2">
    <source>
        <dbReference type="Proteomes" id="UP000539313"/>
    </source>
</evidence>
<organism evidence="1 2">
    <name type="scientific">Thermomonospora cellulosilytica</name>
    <dbReference type="NCBI Taxonomy" id="1411118"/>
    <lineage>
        <taxon>Bacteria</taxon>
        <taxon>Bacillati</taxon>
        <taxon>Actinomycetota</taxon>
        <taxon>Actinomycetes</taxon>
        <taxon>Streptosporangiales</taxon>
        <taxon>Thermomonosporaceae</taxon>
        <taxon>Thermomonospora</taxon>
    </lineage>
</organism>
<accession>A0A7W3RB99</accession>
<gene>
    <name evidence="1" type="ORF">HNR21_006140</name>
</gene>
<dbReference type="AlphaFoldDB" id="A0A7W3RB99"/>
<keyword evidence="2" id="KW-1185">Reference proteome</keyword>
<name>A0A7W3RB99_9ACTN</name>
<dbReference type="RefSeq" id="WP_182707884.1">
    <property type="nucleotide sequence ID" value="NZ_JACJII010000001.1"/>
</dbReference>
<sequence length="134" mass="14875">MTDWTQVHPTQPMQAPGGRTIDIDVEMVPLVAELWRLGHTTNLACQDAGEAILGGGTRTPEPERPAAAARNIGRAWLIVRAKEGPRLLEAWRPLRDSGRWLLQPAARDEPSGPWASLTFPRDRITDAAELLRRL</sequence>
<protein>
    <submittedName>
        <fullName evidence="1">Uncharacterized protein</fullName>
    </submittedName>
</protein>
<evidence type="ECO:0000313" key="1">
    <source>
        <dbReference type="EMBL" id="MBA9007258.1"/>
    </source>
</evidence>
<dbReference type="EMBL" id="JACJII010000001">
    <property type="protein sequence ID" value="MBA9007258.1"/>
    <property type="molecule type" value="Genomic_DNA"/>
</dbReference>
<reference evidence="1 2" key="1">
    <citation type="submission" date="2020-08" db="EMBL/GenBank/DDBJ databases">
        <title>Sequencing the genomes of 1000 actinobacteria strains.</title>
        <authorList>
            <person name="Klenk H.-P."/>
        </authorList>
    </citation>
    <scope>NUCLEOTIDE SEQUENCE [LARGE SCALE GENOMIC DNA]</scope>
    <source>
        <strain evidence="1 2">DSM 45823</strain>
    </source>
</reference>
<comment type="caution">
    <text evidence="1">The sequence shown here is derived from an EMBL/GenBank/DDBJ whole genome shotgun (WGS) entry which is preliminary data.</text>
</comment>
<dbReference type="Proteomes" id="UP000539313">
    <property type="component" value="Unassembled WGS sequence"/>
</dbReference>
<proteinExistence type="predicted"/>